<reference evidence="2" key="3">
    <citation type="submission" date="2025-09" db="UniProtKB">
        <authorList>
            <consortium name="Ensembl"/>
        </authorList>
    </citation>
    <scope>IDENTIFICATION</scope>
</reference>
<dbReference type="Gene3D" id="3.40.50.150">
    <property type="entry name" value="Vaccinia Virus protein VP39"/>
    <property type="match status" value="1"/>
</dbReference>
<dbReference type="CDD" id="cd02440">
    <property type="entry name" value="AdoMet_MTases"/>
    <property type="match status" value="1"/>
</dbReference>
<evidence type="ECO:0000313" key="2">
    <source>
        <dbReference type="Ensembl" id="ENSSFOP00015036930.1"/>
    </source>
</evidence>
<dbReference type="InterPro" id="IPR013216">
    <property type="entry name" value="Methyltransf_11"/>
</dbReference>
<gene>
    <name evidence="2" type="primary">LOC108922288</name>
</gene>
<sequence length="271" mass="30534">MTHRLFEDKHHASIYQQYRFVPPVEVKNLILQYLDEKKEPPHVLAVDLGCGTGQNTRLLAPHFQEVVGIDVSENQISEANAVPGFPNVTYRVGTAEELPFQDGSVDLLTAASAAHWFNQDKFLKEASRTLKPRGCIALLSYTDALKFHYSSAGDTLNSIYEEMKNILLPYASPQVAVVNSKLQAMYDAIPFRDKKRIENIPDKLNISVSDVCGFIETFSYYQAYQRANPEAGQALLRNTQTRFLKAMDVSSPETKIEMEMGYFCVLACKPQ</sequence>
<evidence type="ECO:0000313" key="3">
    <source>
        <dbReference type="Proteomes" id="UP000694397"/>
    </source>
</evidence>
<dbReference type="FunFam" id="3.40.50.150:FF:000370">
    <property type="entry name" value="Si:ch211-93g23.2"/>
    <property type="match status" value="1"/>
</dbReference>
<dbReference type="AlphaFoldDB" id="A0A8C9SGJ5"/>
<protein>
    <submittedName>
        <fullName evidence="2">Zgc:162396</fullName>
    </submittedName>
</protein>
<keyword evidence="3" id="KW-1185">Reference proteome</keyword>
<dbReference type="PANTHER" id="PTHR44942">
    <property type="entry name" value="METHYLTRANSF_11 DOMAIN-CONTAINING PROTEIN"/>
    <property type="match status" value="1"/>
</dbReference>
<accession>A0A8C9SGJ5</accession>
<name>A0A8C9SGJ5_SCLFO</name>
<evidence type="ECO:0000259" key="1">
    <source>
        <dbReference type="Pfam" id="PF08241"/>
    </source>
</evidence>
<dbReference type="KEGG" id="sfm:108922288"/>
<dbReference type="Ensembl" id="ENSSFOT00015037332.2">
    <property type="protein sequence ID" value="ENSSFOP00015036930.1"/>
    <property type="gene ID" value="ENSSFOG00015023495.2"/>
</dbReference>
<reference evidence="2" key="2">
    <citation type="submission" date="2025-08" db="UniProtKB">
        <authorList>
            <consortium name="Ensembl"/>
        </authorList>
    </citation>
    <scope>IDENTIFICATION</scope>
</reference>
<dbReference type="InterPro" id="IPR029063">
    <property type="entry name" value="SAM-dependent_MTases_sf"/>
</dbReference>
<dbReference type="InterPro" id="IPR051052">
    <property type="entry name" value="Diverse_substrate_MTase"/>
</dbReference>
<dbReference type="GeneTree" id="ENSGT00940000163794"/>
<dbReference type="GeneID" id="108922288"/>
<dbReference type="OrthoDB" id="506498at2759"/>
<dbReference type="GO" id="GO:0008757">
    <property type="term" value="F:S-adenosylmethionine-dependent methyltransferase activity"/>
    <property type="evidence" value="ECO:0007669"/>
    <property type="project" value="InterPro"/>
</dbReference>
<organism evidence="2 3">
    <name type="scientific">Scleropages formosus</name>
    <name type="common">Asian bonytongue</name>
    <name type="synonym">Osteoglossum formosum</name>
    <dbReference type="NCBI Taxonomy" id="113540"/>
    <lineage>
        <taxon>Eukaryota</taxon>
        <taxon>Metazoa</taxon>
        <taxon>Chordata</taxon>
        <taxon>Craniata</taxon>
        <taxon>Vertebrata</taxon>
        <taxon>Euteleostomi</taxon>
        <taxon>Actinopterygii</taxon>
        <taxon>Neopterygii</taxon>
        <taxon>Teleostei</taxon>
        <taxon>Osteoglossocephala</taxon>
        <taxon>Osteoglossomorpha</taxon>
        <taxon>Osteoglossiformes</taxon>
        <taxon>Osteoglossidae</taxon>
        <taxon>Scleropages</taxon>
    </lineage>
</organism>
<dbReference type="SUPFAM" id="SSF53335">
    <property type="entry name" value="S-adenosyl-L-methionine-dependent methyltransferases"/>
    <property type="match status" value="1"/>
</dbReference>
<feature type="domain" description="Methyltransferase type 11" evidence="1">
    <location>
        <begin position="46"/>
        <end position="137"/>
    </location>
</feature>
<proteinExistence type="predicted"/>
<dbReference type="RefSeq" id="XP_018587850.1">
    <property type="nucleotide sequence ID" value="XM_018732334.1"/>
</dbReference>
<reference evidence="2 3" key="1">
    <citation type="submission" date="2019-04" db="EMBL/GenBank/DDBJ databases">
        <authorList>
            <consortium name="Wellcome Sanger Institute Data Sharing"/>
        </authorList>
    </citation>
    <scope>NUCLEOTIDE SEQUENCE [LARGE SCALE GENOMIC DNA]</scope>
</reference>
<dbReference type="Pfam" id="PF08241">
    <property type="entry name" value="Methyltransf_11"/>
    <property type="match status" value="1"/>
</dbReference>
<dbReference type="PANTHER" id="PTHR44942:SF6">
    <property type="entry name" value="NOVEL PROTEIN"/>
    <property type="match status" value="1"/>
</dbReference>
<dbReference type="Proteomes" id="UP000694397">
    <property type="component" value="Chromosome 1"/>
</dbReference>